<dbReference type="EMBL" id="JDSQ01000016">
    <property type="protein sequence ID" value="EWS77682.1"/>
    <property type="molecule type" value="Genomic_DNA"/>
</dbReference>
<evidence type="ECO:0000313" key="2">
    <source>
        <dbReference type="Proteomes" id="UP000020406"/>
    </source>
</evidence>
<comment type="caution">
    <text evidence="1">The sequence shown here is derived from an EMBL/GenBank/DDBJ whole genome shotgun (WGS) entry which is preliminary data.</text>
</comment>
<gene>
    <name evidence="1" type="ORF">AF72_09550</name>
</gene>
<dbReference type="PATRIC" id="fig|1444770.3.peg.2262"/>
<name>Z9JIV4_9GAMM</name>
<accession>Z9JIV4</accession>
<organism evidence="1 2">
    <name type="scientific">Xylella taiwanensis</name>
    <dbReference type="NCBI Taxonomy" id="1444770"/>
    <lineage>
        <taxon>Bacteria</taxon>
        <taxon>Pseudomonadati</taxon>
        <taxon>Pseudomonadota</taxon>
        <taxon>Gammaproteobacteria</taxon>
        <taxon>Lysobacterales</taxon>
        <taxon>Lysobacteraceae</taxon>
        <taxon>Xylella</taxon>
    </lineage>
</organism>
<sequence length="29" mass="3330">MALFAENWLQNITDLIVHRVDDDGVAYPL</sequence>
<proteinExistence type="predicted"/>
<reference evidence="1 2" key="1">
    <citation type="journal article" date="2014" name="Genome Announc.">
        <title>Draft Genome Sequence of Xylella fastidiosa Pear Leaf Scorch Strain in Taiwan.</title>
        <authorList>
            <person name="Su C.C."/>
            <person name="Deng W.L."/>
            <person name="Jan F.J."/>
            <person name="Chang C.J."/>
            <person name="Huang H."/>
            <person name="Chen J."/>
        </authorList>
    </citation>
    <scope>NUCLEOTIDE SEQUENCE [LARGE SCALE GENOMIC DNA]</scope>
    <source>
        <strain evidence="1 2">PLS229</strain>
    </source>
</reference>
<dbReference type="AlphaFoldDB" id="Z9JIV4"/>
<evidence type="ECO:0000313" key="1">
    <source>
        <dbReference type="EMBL" id="EWS77682.1"/>
    </source>
</evidence>
<dbReference type="Proteomes" id="UP000020406">
    <property type="component" value="Unassembled WGS sequence"/>
</dbReference>
<protein>
    <submittedName>
        <fullName evidence="1">Uncharacterized protein</fullName>
    </submittedName>
</protein>